<keyword evidence="17" id="KW-1185">Reference proteome</keyword>
<dbReference type="InterPro" id="IPR036890">
    <property type="entry name" value="HATPase_C_sf"/>
</dbReference>
<dbReference type="InterPro" id="IPR004358">
    <property type="entry name" value="Sig_transdc_His_kin-like_C"/>
</dbReference>
<dbReference type="Gene3D" id="3.30.450.20">
    <property type="entry name" value="PAS domain"/>
    <property type="match status" value="1"/>
</dbReference>
<comment type="caution">
    <text evidence="16">The sequence shown here is derived from an EMBL/GenBank/DDBJ whole genome shotgun (WGS) entry which is preliminary data.</text>
</comment>
<evidence type="ECO:0000256" key="2">
    <source>
        <dbReference type="ARBA" id="ARBA00004651"/>
    </source>
</evidence>
<evidence type="ECO:0000256" key="8">
    <source>
        <dbReference type="ARBA" id="ARBA00022741"/>
    </source>
</evidence>
<keyword evidence="8" id="KW-0547">Nucleotide-binding</keyword>
<evidence type="ECO:0000256" key="3">
    <source>
        <dbReference type="ARBA" id="ARBA00012438"/>
    </source>
</evidence>
<dbReference type="Pfam" id="PF02518">
    <property type="entry name" value="HATPase_c"/>
    <property type="match status" value="1"/>
</dbReference>
<dbReference type="SMART" id="SM00387">
    <property type="entry name" value="HATPase_c"/>
    <property type="match status" value="1"/>
</dbReference>
<dbReference type="GO" id="GO:0000155">
    <property type="term" value="F:phosphorelay sensor kinase activity"/>
    <property type="evidence" value="ECO:0007669"/>
    <property type="project" value="InterPro"/>
</dbReference>
<dbReference type="InterPro" id="IPR005467">
    <property type="entry name" value="His_kinase_dom"/>
</dbReference>
<dbReference type="EC" id="2.7.13.3" evidence="3"/>
<sequence>MLKNKFIINFLFYIFIALVIYTVSTFYINKEEKKQLNQKYITISKNLKNSASNLIKDKKNATLAVAMSISKDKRIIDALLNNDNSKLDYDKFSLELRKNTKFKNVWFQVLDKKGDSFYRSWTKKTHDSLDFRADVRKILKNKKILTSISVGRFDMTFKSMIPLFHNNEFIGIFEIITHFNSIAKILKENKIDALVLADKKYKETIKYPFTKRFIKDYYIANLNANKNLLNLVEKENLEKVLSIKDYELIENRILTTLKVLEVDNDLIGYMILTKNLNDIDILDIKKFKKNSEAYVLLSIFLIGLLYTIISYYIYLRSIENLNLKLEKNLKKIKMQEKKNQIILDSQKNIIVITDGYHIKNSNKQLLEFFNFSSLEDFKKRYECVCETFVNMDDETYLIDKDYNGKNWAEYILENPQIRFKAAIEKDNRLHHFTLNVNSTIFDEDDVPYIIVTLTDITQEVKQQKKLKRLNDNLEDLVEIKTKELQELNESLEKRVEEEIEKSKTKDRMLFQQNKMAAMGEMLSNIAHQWRQPLSSISAAISSLKLQNELGVVDPSGFQSTCDLILRNSKYLSQTIEDFKNFFRQDREKSKFLLKKSILENISLLKDKLKHDQIRVILSIDEKVELYGYKNEFQQAILNIINNSVDALNSKKDIEKKVIVIECSNKTLTIKDSAKGIKEEIINRIFEPYFTTKHQSQGTGIGLYMTREILTKHMNFAIEVNNESFELEGEKLYGACFKITLKSKP</sequence>
<feature type="domain" description="Histidine kinase" evidence="15">
    <location>
        <begin position="524"/>
        <end position="744"/>
    </location>
</feature>
<comment type="subcellular location">
    <subcellularLocation>
        <location evidence="2">Cell membrane</location>
        <topology evidence="2">Multi-pass membrane protein</topology>
    </subcellularLocation>
</comment>
<name>A0A4Q0XW76_9BACT</name>
<dbReference type="PANTHER" id="PTHR43065:SF46">
    <property type="entry name" value="C4-DICARBOXYLATE TRANSPORT SENSOR PROTEIN DCTB"/>
    <property type="match status" value="1"/>
</dbReference>
<feature type="transmembrane region" description="Helical" evidence="14">
    <location>
        <begin position="293"/>
        <end position="314"/>
    </location>
</feature>
<dbReference type="RefSeq" id="WP_129082807.1">
    <property type="nucleotide sequence ID" value="NZ_CP041070.1"/>
</dbReference>
<keyword evidence="6" id="KW-0808">Transferase</keyword>
<dbReference type="GO" id="GO:0005524">
    <property type="term" value="F:ATP binding"/>
    <property type="evidence" value="ECO:0007669"/>
    <property type="project" value="UniProtKB-KW"/>
</dbReference>
<evidence type="ECO:0000256" key="9">
    <source>
        <dbReference type="ARBA" id="ARBA00022777"/>
    </source>
</evidence>
<dbReference type="InterPro" id="IPR036097">
    <property type="entry name" value="HisK_dim/P_sf"/>
</dbReference>
<dbReference type="AlphaFoldDB" id="A0A4Q0XW76"/>
<feature type="transmembrane region" description="Helical" evidence="14">
    <location>
        <begin position="6"/>
        <end position="28"/>
    </location>
</feature>
<keyword evidence="11 14" id="KW-1133">Transmembrane helix</keyword>
<dbReference type="SUPFAM" id="SSF47384">
    <property type="entry name" value="Homodimeric domain of signal transducing histidine kinase"/>
    <property type="match status" value="1"/>
</dbReference>
<dbReference type="Gene3D" id="1.10.287.130">
    <property type="match status" value="1"/>
</dbReference>
<dbReference type="GO" id="GO:0005886">
    <property type="term" value="C:plasma membrane"/>
    <property type="evidence" value="ECO:0007669"/>
    <property type="project" value="UniProtKB-SubCell"/>
</dbReference>
<gene>
    <name evidence="16" type="ORF">CRV06_12960</name>
</gene>
<dbReference type="STRING" id="877500.GCA_000935065_00766"/>
<evidence type="ECO:0000256" key="12">
    <source>
        <dbReference type="ARBA" id="ARBA00023012"/>
    </source>
</evidence>
<dbReference type="SUPFAM" id="SSF103190">
    <property type="entry name" value="Sensory domain-like"/>
    <property type="match status" value="1"/>
</dbReference>
<evidence type="ECO:0000256" key="14">
    <source>
        <dbReference type="SAM" id="Phobius"/>
    </source>
</evidence>
<dbReference type="SMART" id="SM00388">
    <property type="entry name" value="HisKA"/>
    <property type="match status" value="1"/>
</dbReference>
<organism evidence="16 17">
    <name type="scientific">Halarcobacter anaerophilus</name>
    <dbReference type="NCBI Taxonomy" id="877500"/>
    <lineage>
        <taxon>Bacteria</taxon>
        <taxon>Pseudomonadati</taxon>
        <taxon>Campylobacterota</taxon>
        <taxon>Epsilonproteobacteria</taxon>
        <taxon>Campylobacterales</taxon>
        <taxon>Arcobacteraceae</taxon>
        <taxon>Halarcobacter</taxon>
    </lineage>
</organism>
<dbReference type="Proteomes" id="UP000290191">
    <property type="component" value="Unassembled WGS sequence"/>
</dbReference>
<feature type="coiled-coil region" evidence="13">
    <location>
        <begin position="456"/>
        <end position="501"/>
    </location>
</feature>
<dbReference type="PRINTS" id="PR00344">
    <property type="entry name" value="BCTRLSENSOR"/>
</dbReference>
<dbReference type="InterPro" id="IPR003594">
    <property type="entry name" value="HATPase_dom"/>
</dbReference>
<dbReference type="SUPFAM" id="SSF55874">
    <property type="entry name" value="ATPase domain of HSP90 chaperone/DNA topoisomerase II/histidine kinase"/>
    <property type="match status" value="1"/>
</dbReference>
<evidence type="ECO:0000256" key="13">
    <source>
        <dbReference type="SAM" id="Coils"/>
    </source>
</evidence>
<dbReference type="InterPro" id="IPR003661">
    <property type="entry name" value="HisK_dim/P_dom"/>
</dbReference>
<evidence type="ECO:0000313" key="16">
    <source>
        <dbReference type="EMBL" id="RXJ61712.1"/>
    </source>
</evidence>
<dbReference type="EMBL" id="PDKO01000013">
    <property type="protein sequence ID" value="RXJ61712.1"/>
    <property type="molecule type" value="Genomic_DNA"/>
</dbReference>
<protein>
    <recommendedName>
        <fullName evidence="3">histidine kinase</fullName>
        <ecNumber evidence="3">2.7.13.3</ecNumber>
    </recommendedName>
</protein>
<keyword evidence="5" id="KW-0597">Phosphoprotein</keyword>
<dbReference type="Pfam" id="PF00512">
    <property type="entry name" value="HisKA"/>
    <property type="match status" value="1"/>
</dbReference>
<evidence type="ECO:0000313" key="17">
    <source>
        <dbReference type="Proteomes" id="UP000290191"/>
    </source>
</evidence>
<dbReference type="InterPro" id="IPR029151">
    <property type="entry name" value="Sensor-like_sf"/>
</dbReference>
<proteinExistence type="predicted"/>
<keyword evidence="4" id="KW-1003">Cell membrane</keyword>
<dbReference type="PANTHER" id="PTHR43065">
    <property type="entry name" value="SENSOR HISTIDINE KINASE"/>
    <property type="match status" value="1"/>
</dbReference>
<accession>A0A4Q0XW76</accession>
<keyword evidence="10" id="KW-0067">ATP-binding</keyword>
<dbReference type="PROSITE" id="PS50109">
    <property type="entry name" value="HIS_KIN"/>
    <property type="match status" value="1"/>
</dbReference>
<keyword evidence="7 14" id="KW-0812">Transmembrane</keyword>
<dbReference type="InterPro" id="IPR029150">
    <property type="entry name" value="dCache_3"/>
</dbReference>
<keyword evidence="13" id="KW-0175">Coiled coil</keyword>
<reference evidence="16 17" key="1">
    <citation type="submission" date="2017-10" db="EMBL/GenBank/DDBJ databases">
        <title>Genomics of the genus Arcobacter.</title>
        <authorList>
            <person name="Perez-Cataluna A."/>
            <person name="Figueras M.J."/>
        </authorList>
    </citation>
    <scope>NUCLEOTIDE SEQUENCE [LARGE SCALE GENOMIC DNA]</scope>
    <source>
        <strain evidence="16 17">DSM 24636</strain>
    </source>
</reference>
<dbReference type="Gene3D" id="3.30.565.10">
    <property type="entry name" value="Histidine kinase-like ATPase, C-terminal domain"/>
    <property type="match status" value="1"/>
</dbReference>
<evidence type="ECO:0000256" key="1">
    <source>
        <dbReference type="ARBA" id="ARBA00000085"/>
    </source>
</evidence>
<comment type="catalytic activity">
    <reaction evidence="1">
        <text>ATP + protein L-histidine = ADP + protein N-phospho-L-histidine.</text>
        <dbReference type="EC" id="2.7.13.3"/>
    </reaction>
</comment>
<evidence type="ECO:0000256" key="11">
    <source>
        <dbReference type="ARBA" id="ARBA00022989"/>
    </source>
</evidence>
<dbReference type="Pfam" id="PF14827">
    <property type="entry name" value="dCache_3"/>
    <property type="match status" value="1"/>
</dbReference>
<evidence type="ECO:0000256" key="10">
    <source>
        <dbReference type="ARBA" id="ARBA00022840"/>
    </source>
</evidence>
<evidence type="ECO:0000259" key="15">
    <source>
        <dbReference type="PROSITE" id="PS50109"/>
    </source>
</evidence>
<keyword evidence="12" id="KW-0902">Two-component regulatory system</keyword>
<dbReference type="OrthoDB" id="9772835at2"/>
<evidence type="ECO:0000256" key="4">
    <source>
        <dbReference type="ARBA" id="ARBA00022475"/>
    </source>
</evidence>
<keyword evidence="9" id="KW-0418">Kinase</keyword>
<evidence type="ECO:0000256" key="6">
    <source>
        <dbReference type="ARBA" id="ARBA00022679"/>
    </source>
</evidence>
<evidence type="ECO:0000256" key="7">
    <source>
        <dbReference type="ARBA" id="ARBA00022692"/>
    </source>
</evidence>
<keyword evidence="14" id="KW-0472">Membrane</keyword>
<evidence type="ECO:0000256" key="5">
    <source>
        <dbReference type="ARBA" id="ARBA00022553"/>
    </source>
</evidence>